<dbReference type="EMBL" id="JAAGVY010000011">
    <property type="protein sequence ID" value="NEN23419.1"/>
    <property type="molecule type" value="Genomic_DNA"/>
</dbReference>
<dbReference type="Pfam" id="PF01370">
    <property type="entry name" value="Epimerase"/>
    <property type="match status" value="1"/>
</dbReference>
<sequence>MSFNQKTILITGGLGFIGSHLTRSLLKEKLARLIIIDDLSNADTNNLKEFGHSSNFHFIEHDIANPLPILEFKVDYVFNLAALVSVPDSFTKPLRTHQVNETGFINVLEFCKTHKVKKLVYASSCAVYGESDNLPLQEAELVTPTSPYGLTKLNNERYARFFNQAYGLNSIGLRFFNVFGPGQKASSAYAGVISIFMDRAIKNLPITIYGDGEQVRDFVFVQDIVDALVASANSDTEIDVFNVGTGIQTSVNELFREIAQVTDYKQKPIYAPTRMGDVLISLADPSKLDKQISYKPGTTLTNGIEALYKSISS</sequence>
<proteinExistence type="inferred from homology"/>
<accession>A0A7K3WP29</accession>
<dbReference type="AlphaFoldDB" id="A0A7K3WP29"/>
<keyword evidence="4" id="KW-1185">Reference proteome</keyword>
<protein>
    <submittedName>
        <fullName evidence="3">NAD-dependent epimerase/dehydratase family protein</fullName>
    </submittedName>
</protein>
<organism evidence="3 4">
    <name type="scientific">Cryomorpha ignava</name>
    <dbReference type="NCBI Taxonomy" id="101383"/>
    <lineage>
        <taxon>Bacteria</taxon>
        <taxon>Pseudomonadati</taxon>
        <taxon>Bacteroidota</taxon>
        <taxon>Flavobacteriia</taxon>
        <taxon>Flavobacteriales</taxon>
        <taxon>Cryomorphaceae</taxon>
        <taxon>Cryomorpha</taxon>
    </lineage>
</organism>
<dbReference type="PRINTS" id="PR01713">
    <property type="entry name" value="NUCEPIMERASE"/>
</dbReference>
<evidence type="ECO:0000313" key="3">
    <source>
        <dbReference type="EMBL" id="NEN23419.1"/>
    </source>
</evidence>
<dbReference type="Gene3D" id="3.40.50.720">
    <property type="entry name" value="NAD(P)-binding Rossmann-like Domain"/>
    <property type="match status" value="1"/>
</dbReference>
<dbReference type="PANTHER" id="PTHR43000">
    <property type="entry name" value="DTDP-D-GLUCOSE 4,6-DEHYDRATASE-RELATED"/>
    <property type="match status" value="1"/>
</dbReference>
<gene>
    <name evidence="3" type="ORF">G3O08_07890</name>
</gene>
<comment type="caution">
    <text evidence="3">The sequence shown here is derived from an EMBL/GenBank/DDBJ whole genome shotgun (WGS) entry which is preliminary data.</text>
</comment>
<name>A0A7K3WP29_9FLAO</name>
<dbReference type="Gene3D" id="3.90.25.10">
    <property type="entry name" value="UDP-galactose 4-epimerase, domain 1"/>
    <property type="match status" value="1"/>
</dbReference>
<dbReference type="RefSeq" id="WP_163284633.1">
    <property type="nucleotide sequence ID" value="NZ_JAAGVY010000011.1"/>
</dbReference>
<dbReference type="SUPFAM" id="SSF51735">
    <property type="entry name" value="NAD(P)-binding Rossmann-fold domains"/>
    <property type="match status" value="1"/>
</dbReference>
<evidence type="ECO:0000256" key="1">
    <source>
        <dbReference type="ARBA" id="ARBA00007637"/>
    </source>
</evidence>
<evidence type="ECO:0000259" key="2">
    <source>
        <dbReference type="Pfam" id="PF01370"/>
    </source>
</evidence>
<comment type="similarity">
    <text evidence="1">Belongs to the NAD(P)-dependent epimerase/dehydratase family.</text>
</comment>
<feature type="domain" description="NAD-dependent epimerase/dehydratase" evidence="2">
    <location>
        <begin position="8"/>
        <end position="244"/>
    </location>
</feature>
<evidence type="ECO:0000313" key="4">
    <source>
        <dbReference type="Proteomes" id="UP000486602"/>
    </source>
</evidence>
<reference evidence="3 4" key="1">
    <citation type="submission" date="2020-02" db="EMBL/GenBank/DDBJ databases">
        <title>Out from the shadows clarifying the taxonomy of the family Cryomorphaceae and related taxa by utilizing the GTDB taxonomic framework.</title>
        <authorList>
            <person name="Bowman J.P."/>
        </authorList>
    </citation>
    <scope>NUCLEOTIDE SEQUENCE [LARGE SCALE GENOMIC DNA]</scope>
    <source>
        <strain evidence="3 4">QSSC 1-22</strain>
    </source>
</reference>
<dbReference type="InterPro" id="IPR001509">
    <property type="entry name" value="Epimerase_deHydtase"/>
</dbReference>
<dbReference type="InterPro" id="IPR036291">
    <property type="entry name" value="NAD(P)-bd_dom_sf"/>
</dbReference>
<dbReference type="Proteomes" id="UP000486602">
    <property type="component" value="Unassembled WGS sequence"/>
</dbReference>